<evidence type="ECO:0000313" key="1">
    <source>
        <dbReference type="EMBL" id="KAJ9080739.1"/>
    </source>
</evidence>
<evidence type="ECO:0000313" key="2">
    <source>
        <dbReference type="Proteomes" id="UP001165960"/>
    </source>
</evidence>
<accession>A0ACC2U173</accession>
<reference evidence="1" key="1">
    <citation type="submission" date="2022-04" db="EMBL/GenBank/DDBJ databases">
        <title>Genome of the entomopathogenic fungus Entomophthora muscae.</title>
        <authorList>
            <person name="Elya C."/>
            <person name="Lovett B.R."/>
            <person name="Lee E."/>
            <person name="Macias A.M."/>
            <person name="Hajek A.E."/>
            <person name="De Bivort B.L."/>
            <person name="Kasson M.T."/>
            <person name="De Fine Licht H.H."/>
            <person name="Stajich J.E."/>
        </authorList>
    </citation>
    <scope>NUCLEOTIDE SEQUENCE</scope>
    <source>
        <strain evidence="1">Berkeley</strain>
    </source>
</reference>
<comment type="caution">
    <text evidence="1">The sequence shown here is derived from an EMBL/GenBank/DDBJ whole genome shotgun (WGS) entry which is preliminary data.</text>
</comment>
<dbReference type="Proteomes" id="UP001165960">
    <property type="component" value="Unassembled WGS sequence"/>
</dbReference>
<keyword evidence="2" id="KW-1185">Reference proteome</keyword>
<name>A0ACC2U173_9FUNG</name>
<sequence>MKTPSNWSLAMTQETHWGLVNRNPTPSLHSTREDTSQHIFCPSFSCHLPPTGAPPAIQSAMLHTHHNSDNVMMDYYDLISKFGICHHEETMYSSVQALHSDEDAKTPI</sequence>
<proteinExistence type="predicted"/>
<organism evidence="1 2">
    <name type="scientific">Entomophthora muscae</name>
    <dbReference type="NCBI Taxonomy" id="34485"/>
    <lineage>
        <taxon>Eukaryota</taxon>
        <taxon>Fungi</taxon>
        <taxon>Fungi incertae sedis</taxon>
        <taxon>Zoopagomycota</taxon>
        <taxon>Entomophthoromycotina</taxon>
        <taxon>Entomophthoromycetes</taxon>
        <taxon>Entomophthorales</taxon>
        <taxon>Entomophthoraceae</taxon>
        <taxon>Entomophthora</taxon>
    </lineage>
</organism>
<gene>
    <name evidence="1" type="ORF">DSO57_1021805</name>
</gene>
<protein>
    <submittedName>
        <fullName evidence="1">Uncharacterized protein</fullName>
    </submittedName>
</protein>
<dbReference type="EMBL" id="QTSX02001527">
    <property type="protein sequence ID" value="KAJ9080739.1"/>
    <property type="molecule type" value="Genomic_DNA"/>
</dbReference>